<proteinExistence type="predicted"/>
<dbReference type="Proteomes" id="UP000319383">
    <property type="component" value="Chromosome"/>
</dbReference>
<dbReference type="AlphaFoldDB" id="A0A517ZQJ1"/>
<dbReference type="GO" id="GO:0005975">
    <property type="term" value="P:carbohydrate metabolic process"/>
    <property type="evidence" value="ECO:0007669"/>
    <property type="project" value="UniProtKB-ARBA"/>
</dbReference>
<evidence type="ECO:0008006" key="5">
    <source>
        <dbReference type="Google" id="ProtNLM"/>
    </source>
</evidence>
<dbReference type="KEGG" id="sdyn:Mal52_32480"/>
<evidence type="ECO:0000256" key="2">
    <source>
        <dbReference type="SAM" id="SignalP"/>
    </source>
</evidence>
<organism evidence="3 4">
    <name type="scientific">Symmachiella dynata</name>
    <dbReference type="NCBI Taxonomy" id="2527995"/>
    <lineage>
        <taxon>Bacteria</taxon>
        <taxon>Pseudomonadati</taxon>
        <taxon>Planctomycetota</taxon>
        <taxon>Planctomycetia</taxon>
        <taxon>Planctomycetales</taxon>
        <taxon>Planctomycetaceae</taxon>
        <taxon>Symmachiella</taxon>
    </lineage>
</organism>
<feature type="signal peptide" evidence="2">
    <location>
        <begin position="1"/>
        <end position="32"/>
    </location>
</feature>
<evidence type="ECO:0000256" key="1">
    <source>
        <dbReference type="ARBA" id="ARBA00022801"/>
    </source>
</evidence>
<dbReference type="InterPro" id="IPR029018">
    <property type="entry name" value="Hex-like_dom2"/>
</dbReference>
<evidence type="ECO:0000313" key="4">
    <source>
        <dbReference type="Proteomes" id="UP000319383"/>
    </source>
</evidence>
<sequence precursor="true">MGNNMASFLARFLSIAVTALFCGLTNSPYASAADGKTLDLSKVEIVGTQDGSLPAKAAALLTDEIEKRTGIRVPAVEGAQKPETPSIVIQTLAKFQDGKLPDGLEPPSRDDAYAIWVDQSQPSPTVMLLGFDERATLYAAGRLLRLLSMTKGKLELPADVRISTAPDVAIRGHQLGFRETANSYDAWDLQQYEQYLRDLIVFGTNAIELIPPVSSDEPRGPLMPLHPWEMNQKLSALIGSYGLDVWLWVPVEADVNDPKQAEEELNRMRTLFQSCSHINDIFVPGGDPGHTPPGILLPWLSRMAAALHETHPDANLWVSNQGFTSEQNEVLFNYLRTSEPDWLEGIVFGPWAKISLAEARARTPRKFRIRRYPDICHTLRCQYPAPDWDPAFCQALGREPYNPRPRAMAHIHNSMADLADGFVAYSDGITDDVNKTIWSASGWDQSQGVEEILREYGRYFIGEEQGEAIAQGLLGLEENWRGPLLANENIEKTLAQWQDIEKQLPEAAQTNWRLQLPILRAHYDAYLKQRLLRHTQIEQEAKDQLRQAPKIGVKPAIDQARKTLAQVEDDDTAHDLRSKLVELGKLLHESVRLQLDTPNYGANRPDRGAVLDYLDFSLNDSPWMEAQFTEILKLDDKQEQRRRIQQIVNWEDPGPGGYYDDLGRVGRQPHLLPAMRENAWKADPGFVGSSQSEFGNRVNRDLLKLNDGKLSWLNQAETLFGTPLRMRYTNLDPSAKYRLRVTYTGRFRATMRLLADQSHEIHGPLPQPAEPWPIEFDIPQAATADGVLDLQWELLAQRGCQVAEVWLIKQ</sequence>
<dbReference type="SUPFAM" id="SSF55545">
    <property type="entry name" value="beta-N-acetylhexosaminidase-like domain"/>
    <property type="match status" value="1"/>
</dbReference>
<keyword evidence="2" id="KW-0732">Signal</keyword>
<reference evidence="3 4" key="1">
    <citation type="submission" date="2019-02" db="EMBL/GenBank/DDBJ databases">
        <title>Deep-cultivation of Planctomycetes and their phenomic and genomic characterization uncovers novel biology.</title>
        <authorList>
            <person name="Wiegand S."/>
            <person name="Jogler M."/>
            <person name="Boedeker C."/>
            <person name="Pinto D."/>
            <person name="Vollmers J."/>
            <person name="Rivas-Marin E."/>
            <person name="Kohn T."/>
            <person name="Peeters S.H."/>
            <person name="Heuer A."/>
            <person name="Rast P."/>
            <person name="Oberbeckmann S."/>
            <person name="Bunk B."/>
            <person name="Jeske O."/>
            <person name="Meyerdierks A."/>
            <person name="Storesund J.E."/>
            <person name="Kallscheuer N."/>
            <person name="Luecker S."/>
            <person name="Lage O.M."/>
            <person name="Pohl T."/>
            <person name="Merkel B.J."/>
            <person name="Hornburger P."/>
            <person name="Mueller R.-W."/>
            <person name="Bruemmer F."/>
            <person name="Labrenz M."/>
            <person name="Spormann A.M."/>
            <person name="Op den Camp H."/>
            <person name="Overmann J."/>
            <person name="Amann R."/>
            <person name="Jetten M.S.M."/>
            <person name="Mascher T."/>
            <person name="Medema M.H."/>
            <person name="Devos D.P."/>
            <person name="Kaster A.-K."/>
            <person name="Ovreas L."/>
            <person name="Rohde M."/>
            <person name="Galperin M.Y."/>
            <person name="Jogler C."/>
        </authorList>
    </citation>
    <scope>NUCLEOTIDE SEQUENCE [LARGE SCALE GENOMIC DNA]</scope>
    <source>
        <strain evidence="3 4">Mal52</strain>
    </source>
</reference>
<name>A0A517ZQJ1_9PLAN</name>
<feature type="chain" id="PRO_5022024002" description="Beta-hexosaminidase bacterial type N-terminal domain-containing protein" evidence="2">
    <location>
        <begin position="33"/>
        <end position="810"/>
    </location>
</feature>
<dbReference type="EMBL" id="CP036276">
    <property type="protein sequence ID" value="QDU44762.1"/>
    <property type="molecule type" value="Genomic_DNA"/>
</dbReference>
<accession>A0A517ZQJ1</accession>
<evidence type="ECO:0000313" key="3">
    <source>
        <dbReference type="EMBL" id="QDU44762.1"/>
    </source>
</evidence>
<protein>
    <recommendedName>
        <fullName evidence="5">Beta-hexosaminidase bacterial type N-terminal domain-containing protein</fullName>
    </recommendedName>
</protein>
<keyword evidence="1" id="KW-0378">Hydrolase</keyword>
<keyword evidence="4" id="KW-1185">Reference proteome</keyword>
<gene>
    <name evidence="3" type="ORF">Mal52_32480</name>
</gene>
<dbReference type="Gene3D" id="3.30.379.10">
    <property type="entry name" value="Chitobiase/beta-hexosaminidase domain 2-like"/>
    <property type="match status" value="1"/>
</dbReference>
<dbReference type="GO" id="GO:0016787">
    <property type="term" value="F:hydrolase activity"/>
    <property type="evidence" value="ECO:0007669"/>
    <property type="project" value="UniProtKB-KW"/>
</dbReference>